<feature type="transmembrane region" description="Helical" evidence="1">
    <location>
        <begin position="12"/>
        <end position="34"/>
    </location>
</feature>
<dbReference type="EMBL" id="JANKAU010000003">
    <property type="protein sequence ID" value="MCR1914680.1"/>
    <property type="molecule type" value="Genomic_DNA"/>
</dbReference>
<sequence length="176" mass="20510">MIENHKYQPRPIKLYLPFMMFLGTLILTSINWALFYFWKVKIAQSLIVNTIIAGICLLILAIQIVHKSLINYIKSLLLTFDIQHMLVIPAEINEFTGKRKINAITQTYNSYLYQSYGEYRDNKLYICIRLPINIAAAKLLDDNLNKLRESIVSQNPDYSFTGFERQGYYLISEGTK</sequence>
<evidence type="ECO:0000313" key="3">
    <source>
        <dbReference type="Proteomes" id="UP001206357"/>
    </source>
</evidence>
<reference evidence="2" key="1">
    <citation type="submission" date="2022-07" db="EMBL/GenBank/DDBJ databases">
        <title>Enhanced cultured diversity of the mouse gut microbiota enables custom-made synthetic communities.</title>
        <authorList>
            <person name="Afrizal A."/>
        </authorList>
    </citation>
    <scope>NUCLEOTIDE SEQUENCE</scope>
    <source>
        <strain evidence="2">DSM 100219</strain>
    </source>
</reference>
<keyword evidence="1" id="KW-0812">Transmembrane</keyword>
<name>A0AAW5M1Y0_LACJH</name>
<comment type="caution">
    <text evidence="2">The sequence shown here is derived from an EMBL/GenBank/DDBJ whole genome shotgun (WGS) entry which is preliminary data.</text>
</comment>
<gene>
    <name evidence="2" type="ORF">NSA17_04470</name>
</gene>
<dbReference type="RefSeq" id="WP_257578683.1">
    <property type="nucleotide sequence ID" value="NZ_JANKAU010000003.1"/>
</dbReference>
<keyword evidence="1" id="KW-0472">Membrane</keyword>
<accession>A0AAW5M1Y0</accession>
<evidence type="ECO:0000313" key="2">
    <source>
        <dbReference type="EMBL" id="MCR1914680.1"/>
    </source>
</evidence>
<evidence type="ECO:0000256" key="1">
    <source>
        <dbReference type="SAM" id="Phobius"/>
    </source>
</evidence>
<organism evidence="2 3">
    <name type="scientific">Lactobacillus johnsonii</name>
    <dbReference type="NCBI Taxonomy" id="33959"/>
    <lineage>
        <taxon>Bacteria</taxon>
        <taxon>Bacillati</taxon>
        <taxon>Bacillota</taxon>
        <taxon>Bacilli</taxon>
        <taxon>Lactobacillales</taxon>
        <taxon>Lactobacillaceae</taxon>
        <taxon>Lactobacillus</taxon>
    </lineage>
</organism>
<keyword evidence="1" id="KW-1133">Transmembrane helix</keyword>
<protein>
    <submittedName>
        <fullName evidence="2">Uncharacterized protein</fullName>
    </submittedName>
</protein>
<dbReference type="Proteomes" id="UP001206357">
    <property type="component" value="Unassembled WGS sequence"/>
</dbReference>
<feature type="transmembrane region" description="Helical" evidence="1">
    <location>
        <begin position="46"/>
        <end position="65"/>
    </location>
</feature>
<proteinExistence type="predicted"/>
<dbReference type="AlphaFoldDB" id="A0AAW5M1Y0"/>